<reference evidence="2" key="1">
    <citation type="journal article" date="2014" name="Int. J. Syst. Evol. Microbiol.">
        <title>Complete genome sequence of Corynebacterium casei LMG S-19264T (=DSM 44701T), isolated from a smear-ripened cheese.</title>
        <authorList>
            <consortium name="US DOE Joint Genome Institute (JGI-PGF)"/>
            <person name="Walter F."/>
            <person name="Albersmeier A."/>
            <person name="Kalinowski J."/>
            <person name="Ruckert C."/>
        </authorList>
    </citation>
    <scope>NUCLEOTIDE SEQUENCE</scope>
    <source>
        <strain evidence="2">KCTC 12870</strain>
    </source>
</reference>
<proteinExistence type="predicted"/>
<keyword evidence="3" id="KW-1185">Reference proteome</keyword>
<reference evidence="2" key="2">
    <citation type="submission" date="2020-09" db="EMBL/GenBank/DDBJ databases">
        <authorList>
            <person name="Sun Q."/>
            <person name="Kim S."/>
        </authorList>
    </citation>
    <scope>NUCLEOTIDE SEQUENCE</scope>
    <source>
        <strain evidence="2">KCTC 12870</strain>
    </source>
</reference>
<gene>
    <name evidence="2" type="ORF">GCM10007047_04550</name>
</gene>
<evidence type="ECO:0000313" key="2">
    <source>
        <dbReference type="EMBL" id="GHB92501.1"/>
    </source>
</evidence>
<evidence type="ECO:0000259" key="1">
    <source>
        <dbReference type="Pfam" id="PF10108"/>
    </source>
</evidence>
<accession>A0A8J3D975</accession>
<dbReference type="InterPro" id="IPR012337">
    <property type="entry name" value="RNaseH-like_sf"/>
</dbReference>
<dbReference type="RefSeq" id="WP_200163161.1">
    <property type="nucleotide sequence ID" value="NZ_BMXG01000002.1"/>
</dbReference>
<dbReference type="Pfam" id="PF10108">
    <property type="entry name" value="DNA_pol_B_exo2"/>
    <property type="match status" value="1"/>
</dbReference>
<evidence type="ECO:0000313" key="3">
    <source>
        <dbReference type="Proteomes" id="UP000642829"/>
    </source>
</evidence>
<dbReference type="InterPro" id="IPR036397">
    <property type="entry name" value="RNaseH_sf"/>
</dbReference>
<organism evidence="2 3">
    <name type="scientific">Cerasicoccus arenae</name>
    <dbReference type="NCBI Taxonomy" id="424488"/>
    <lineage>
        <taxon>Bacteria</taxon>
        <taxon>Pseudomonadati</taxon>
        <taxon>Verrucomicrobiota</taxon>
        <taxon>Opitutia</taxon>
        <taxon>Puniceicoccales</taxon>
        <taxon>Cerasicoccaceae</taxon>
        <taxon>Cerasicoccus</taxon>
    </lineage>
</organism>
<protein>
    <recommendedName>
        <fullName evidence="1">Predicted 3'-5' exonuclease PolB-like domain-containing protein</fullName>
    </recommendedName>
</protein>
<dbReference type="GO" id="GO:0003676">
    <property type="term" value="F:nucleic acid binding"/>
    <property type="evidence" value="ECO:0007669"/>
    <property type="project" value="InterPro"/>
</dbReference>
<dbReference type="EMBL" id="BMXG01000002">
    <property type="protein sequence ID" value="GHB92501.1"/>
    <property type="molecule type" value="Genomic_DNA"/>
</dbReference>
<name>A0A8J3D975_9BACT</name>
<dbReference type="Gene3D" id="3.30.420.10">
    <property type="entry name" value="Ribonuclease H-like superfamily/Ribonuclease H"/>
    <property type="match status" value="1"/>
</dbReference>
<sequence>MIKTIQPRLLSFDIEWTPDPMAAEALYGVEDNPPYSIPDAYRRMWKEAGATPEYPRPWVKTMLCRIVTIAGIFREVGTDGVPSLKLVSLPSDPHDPEKCRERVILEAFLKGIGRSKPQLVGFNSGNADVPILAQRAVVNGLPGFGFGERPDKPWEGADYFSTASDFHVDLQQTLGRGQNTPRLHEAATICGIPGKVDVSGDNVWALIELGKVKQVVDYNEFDAFTTHLLWARMAHFSGLLSTPDYEREQKLVRELLDKEIAGGKDHLLRYIAEWDRLRAITAKY</sequence>
<dbReference type="SUPFAM" id="SSF53098">
    <property type="entry name" value="Ribonuclease H-like"/>
    <property type="match status" value="1"/>
</dbReference>
<feature type="domain" description="Predicted 3'-5' exonuclease PolB-like" evidence="1">
    <location>
        <begin position="57"/>
        <end position="274"/>
    </location>
</feature>
<dbReference type="InterPro" id="IPR019288">
    <property type="entry name" value="3'-5'_exonuclease_PolB-like"/>
</dbReference>
<dbReference type="AlphaFoldDB" id="A0A8J3D975"/>
<comment type="caution">
    <text evidence="2">The sequence shown here is derived from an EMBL/GenBank/DDBJ whole genome shotgun (WGS) entry which is preliminary data.</text>
</comment>
<dbReference type="Proteomes" id="UP000642829">
    <property type="component" value="Unassembled WGS sequence"/>
</dbReference>